<dbReference type="Gene3D" id="1.10.1320.10">
    <property type="entry name" value="DNA-directed RNA polymerase, N-terminal domain"/>
    <property type="match status" value="1"/>
</dbReference>
<keyword evidence="9 11" id="KW-0804">Transcription</keyword>
<dbReference type="GO" id="GO:0034245">
    <property type="term" value="C:mitochondrial DNA-directed RNA polymerase complex"/>
    <property type="evidence" value="ECO:0007669"/>
    <property type="project" value="TreeGrafter"/>
</dbReference>
<evidence type="ECO:0000256" key="3">
    <source>
        <dbReference type="ARBA" id="ARBA00009493"/>
    </source>
</evidence>
<reference evidence="15" key="1">
    <citation type="submission" date="2016-02" db="EMBL/GenBank/DDBJ databases">
        <title>Draft genome sequence of Microdochium bolleyi, a fungal endophyte of beachgrass.</title>
        <authorList>
            <consortium name="DOE Joint Genome Institute"/>
            <person name="David A.S."/>
            <person name="May G."/>
            <person name="Haridas S."/>
            <person name="Lim J."/>
            <person name="Wang M."/>
            <person name="Labutti K."/>
            <person name="Lipzen A."/>
            <person name="Barry K."/>
            <person name="Grigoriev I.V."/>
        </authorList>
    </citation>
    <scope>NUCLEOTIDE SEQUENCE [LARGE SCALE GENOMIC DNA]</scope>
    <source>
        <strain evidence="15">J235TASD1</strain>
    </source>
</reference>
<keyword evidence="6 11" id="KW-0548">Nucleotidyltransferase</keyword>
<feature type="compositionally biased region" description="Low complexity" evidence="12">
    <location>
        <begin position="24"/>
        <end position="40"/>
    </location>
</feature>
<dbReference type="PROSITE" id="PS00489">
    <property type="entry name" value="RNA_POL_PHAGE_2"/>
    <property type="match status" value="1"/>
</dbReference>
<dbReference type="EC" id="2.7.7.6" evidence="11"/>
<dbReference type="InterPro" id="IPR029262">
    <property type="entry name" value="RPOL_N"/>
</dbReference>
<comment type="similarity">
    <text evidence="3 11">Belongs to the phage and mitochondrial RNA polymerase family.</text>
</comment>
<dbReference type="InterPro" id="IPR024075">
    <property type="entry name" value="DNA-dir_RNA_pol_helix_hairp_sf"/>
</dbReference>
<dbReference type="Gene3D" id="1.10.287.260">
    <property type="match status" value="1"/>
</dbReference>
<keyword evidence="7" id="KW-0809">Transit peptide</keyword>
<dbReference type="InterPro" id="IPR037159">
    <property type="entry name" value="RNA_POL_N_sf"/>
</dbReference>
<gene>
    <name evidence="14" type="ORF">Micbo1qcDRAFT_195310</name>
</gene>
<comment type="function">
    <text evidence="1 11">DNA-dependent RNA polymerase catalyzes the transcription of DNA into RNA using the four ribonucleoside triphosphates as substrates.</text>
</comment>
<keyword evidence="5 11" id="KW-0808">Transferase</keyword>
<evidence type="ECO:0000256" key="4">
    <source>
        <dbReference type="ARBA" id="ARBA00022478"/>
    </source>
</evidence>
<dbReference type="SUPFAM" id="SSF56672">
    <property type="entry name" value="DNA/RNA polymerases"/>
    <property type="match status" value="1"/>
</dbReference>
<dbReference type="FunCoup" id="A0A136J5R3">
    <property type="interactions" value="246"/>
</dbReference>
<dbReference type="InterPro" id="IPR046950">
    <property type="entry name" value="DNA-dir_Rpol_C_phage-type"/>
</dbReference>
<dbReference type="Gene3D" id="1.10.287.280">
    <property type="match status" value="1"/>
</dbReference>
<feature type="region of interest" description="Disordered" evidence="12">
    <location>
        <begin position="1062"/>
        <end position="1081"/>
    </location>
</feature>
<evidence type="ECO:0000256" key="2">
    <source>
        <dbReference type="ARBA" id="ARBA00004173"/>
    </source>
</evidence>
<dbReference type="SMART" id="SM01311">
    <property type="entry name" value="RPOL_N"/>
    <property type="match status" value="1"/>
</dbReference>
<dbReference type="PANTHER" id="PTHR10102:SF0">
    <property type="entry name" value="DNA-DIRECTED RNA POLYMERASE, MITOCHONDRIAL"/>
    <property type="match status" value="1"/>
</dbReference>
<dbReference type="PANTHER" id="PTHR10102">
    <property type="entry name" value="DNA-DIRECTED RNA POLYMERASE, MITOCHONDRIAL"/>
    <property type="match status" value="1"/>
</dbReference>
<comment type="subcellular location">
    <subcellularLocation>
        <location evidence="2">Mitochondrion</location>
    </subcellularLocation>
</comment>
<evidence type="ECO:0000313" key="15">
    <source>
        <dbReference type="Proteomes" id="UP000070501"/>
    </source>
</evidence>
<dbReference type="InterPro" id="IPR002092">
    <property type="entry name" value="DNA-dir_Rpol_phage-type"/>
</dbReference>
<dbReference type="InterPro" id="IPR043502">
    <property type="entry name" value="DNA/RNA_pol_sf"/>
</dbReference>
<evidence type="ECO:0000256" key="5">
    <source>
        <dbReference type="ARBA" id="ARBA00022679"/>
    </source>
</evidence>
<keyword evidence="15" id="KW-1185">Reference proteome</keyword>
<evidence type="ECO:0000313" key="14">
    <source>
        <dbReference type="EMBL" id="KXJ92439.1"/>
    </source>
</evidence>
<name>A0A136J5R3_9PEZI</name>
<organism evidence="14 15">
    <name type="scientific">Microdochium bolleyi</name>
    <dbReference type="NCBI Taxonomy" id="196109"/>
    <lineage>
        <taxon>Eukaryota</taxon>
        <taxon>Fungi</taxon>
        <taxon>Dikarya</taxon>
        <taxon>Ascomycota</taxon>
        <taxon>Pezizomycotina</taxon>
        <taxon>Sordariomycetes</taxon>
        <taxon>Xylariomycetidae</taxon>
        <taxon>Xylariales</taxon>
        <taxon>Microdochiaceae</taxon>
        <taxon>Microdochium</taxon>
    </lineage>
</organism>
<sequence length="1408" mass="156429">MLVRTRSLHRGVSLASLHRPVLRPSLSSHSSLDASIHPSSTRPGSRHIVTRPSLLPWRRKTMPSPSGTSPQRLLATAMDDPVNDTPFDRIKSPGSSYQNPVSPPPLYNLRSFDPARPLHLSPAVDTFPATRATALGVPGGIEEMYSVFDACLLVGKPDRAALVLERFRNMNVVAPTELIQMHNRYLRASLDQVFTQSNAKWASAMHKWYELHIREHLPQTPETIACMLKASLLSSQGARLNRLVTRYLDMMPDEESIYHVLSEEDILTQQDLGTIISIYQPASKLSLEEMDTNAAALEQEAAADGESLASSMKAAAATVSTTATPSPQVLGVDQKGLGLETLRGVLSFFKDIEDKDLSGLPLAERQEIQARLERDCVDAAIDRWREENQTLRKLGRASPTHAPVLNSQLYDWHSSMEAKLKEEFLLLDIAEESKTKSTVELDRCAYGPFLRQSTPTRLAAVTILSVLGTIATQGADKGVALSTVLTSLAKAVEDDAKSSARSQEMAEKKRLRRRQFRQQATSSGPELPAQDANADKGPIEVKAPLFEKQSWSPILKTKIAAVLMSALIDTAKVTVVREHPETKALVSQVQPAMAHTTVHRKGKRAGVLMPNKFLTEMMKREPRGDFLARHLPMLVEPEPWSGFDKGGFLESSSNLIRVKAGEREQVIYVKAAAERGDLEQVMKGLDVLGRTGWRVNTPVFDVMLAAWNSGQAVANIPALHPDIVIPPEPEATEDGGDSRRIWLKAVKAAENKKSGLHSERCFMNFQLEIARSFKNQTFYFPHNMDFRGRAYPLPTYLNHMGADHVRGLLRFAKGKELGDAGLRWVKIHLSNVFGYDKASFKEREQFAMDHYDDIVDSATNPLNGRRWWLRAEDPWQCLAACFELKAALESPDPTKFVSYLPVHQDGTCNGLQHYAALGGDKWGAQQVNLTPGDRPADVYSAVANLVKESLAADAKEKNFMALALDGKITRKVVKQTVMTNVYGVTFIGAKAQIRKQLDAAYPDLEKEHEIPLNILASYLTTKVFKALSTMFRGAHDIQFWLGECAGRVCRALTPEQLERLADESLNEGSSTSRYKPTMASKLAASKKSGPEGLLEQFRSTIVWTTPLRLPVAQPYRRANIRSIETCLADLNLQIPERTDPVHRRKQLQAFPPNFIHSLDASHMLLSALECDDLGLSFAAVHDSFWTHAADIDKMNLVIRDSFIRIHREDVIGRLASEFEARYGGSLYMTTVERNSPLGKKIVALRKENKLTSREELLREYKRLQLLKSSDPSEVQEAQKMITPAVLFEQEAAEAPLEAADEMQAVGLGSIPASVGHDTKLSDEGSGDEGLAEEKDSSLSRTEDMEYLKGIIEMSSFEMQMAKQTGAKKPARAPKAATIQVWLPLTFPKIPVKGDFDVSELKESKYFFS</sequence>
<dbReference type="InParanoid" id="A0A136J5R3"/>
<dbReference type="FunFam" id="1.10.287.280:FF:000001">
    <property type="entry name" value="DNA-directed RNA polymerase"/>
    <property type="match status" value="1"/>
</dbReference>
<dbReference type="OrthoDB" id="276422at2759"/>
<dbReference type="Proteomes" id="UP000070501">
    <property type="component" value="Unassembled WGS sequence"/>
</dbReference>
<keyword evidence="8" id="KW-0496">Mitochondrion</keyword>
<feature type="region of interest" description="Disordered" evidence="12">
    <location>
        <begin position="1313"/>
        <end position="1339"/>
    </location>
</feature>
<dbReference type="GO" id="GO:0006390">
    <property type="term" value="P:mitochondrial transcription"/>
    <property type="evidence" value="ECO:0007669"/>
    <property type="project" value="TreeGrafter"/>
</dbReference>
<evidence type="ECO:0000259" key="13">
    <source>
        <dbReference type="SMART" id="SM01311"/>
    </source>
</evidence>
<dbReference type="STRING" id="196109.A0A136J5R3"/>
<protein>
    <recommendedName>
        <fullName evidence="11">DNA-directed RNA polymerase</fullName>
        <ecNumber evidence="11">2.7.7.6</ecNumber>
    </recommendedName>
</protein>
<proteinExistence type="inferred from homology"/>
<comment type="catalytic activity">
    <reaction evidence="10 11">
        <text>RNA(n) + a ribonucleoside 5'-triphosphate = RNA(n+1) + diphosphate</text>
        <dbReference type="Rhea" id="RHEA:21248"/>
        <dbReference type="Rhea" id="RHEA-COMP:14527"/>
        <dbReference type="Rhea" id="RHEA-COMP:17342"/>
        <dbReference type="ChEBI" id="CHEBI:33019"/>
        <dbReference type="ChEBI" id="CHEBI:61557"/>
        <dbReference type="ChEBI" id="CHEBI:140395"/>
        <dbReference type="EC" id="2.7.7.6"/>
    </reaction>
</comment>
<evidence type="ECO:0000256" key="12">
    <source>
        <dbReference type="SAM" id="MobiDB-lite"/>
    </source>
</evidence>
<evidence type="ECO:0000256" key="8">
    <source>
        <dbReference type="ARBA" id="ARBA00023128"/>
    </source>
</evidence>
<feature type="compositionally biased region" description="Basic and acidic residues" evidence="12">
    <location>
        <begin position="495"/>
        <end position="508"/>
    </location>
</feature>
<evidence type="ECO:0000256" key="6">
    <source>
        <dbReference type="ARBA" id="ARBA00022695"/>
    </source>
</evidence>
<feature type="region of interest" description="Disordered" evidence="12">
    <location>
        <begin position="495"/>
        <end position="534"/>
    </location>
</feature>
<feature type="region of interest" description="Disordered" evidence="12">
    <location>
        <begin position="24"/>
        <end position="71"/>
    </location>
</feature>
<dbReference type="FunFam" id="1.10.150.20:FF:000041">
    <property type="entry name" value="DNA-directed RNA polymerase"/>
    <property type="match status" value="1"/>
</dbReference>
<keyword evidence="4 11" id="KW-0240">DNA-directed RNA polymerase</keyword>
<accession>A0A136J5R3</accession>
<dbReference type="Gene3D" id="1.10.150.20">
    <property type="entry name" value="5' to 3' exonuclease, C-terminal subdomain"/>
    <property type="match status" value="1"/>
</dbReference>
<evidence type="ECO:0000256" key="11">
    <source>
        <dbReference type="RuleBase" id="RU003805"/>
    </source>
</evidence>
<evidence type="ECO:0000256" key="10">
    <source>
        <dbReference type="ARBA" id="ARBA00048552"/>
    </source>
</evidence>
<evidence type="ECO:0000256" key="1">
    <source>
        <dbReference type="ARBA" id="ARBA00004026"/>
    </source>
</evidence>
<dbReference type="Pfam" id="PF14700">
    <property type="entry name" value="RPOL_N"/>
    <property type="match status" value="1"/>
</dbReference>
<feature type="domain" description="DNA-directed RNA polymerase N-terminal" evidence="13">
    <location>
        <begin position="367"/>
        <end position="690"/>
    </location>
</feature>
<dbReference type="PROSITE" id="PS00900">
    <property type="entry name" value="RNA_POL_PHAGE_1"/>
    <property type="match status" value="1"/>
</dbReference>
<dbReference type="Pfam" id="PF00940">
    <property type="entry name" value="RNA_pol"/>
    <property type="match status" value="1"/>
</dbReference>
<evidence type="ECO:0000256" key="7">
    <source>
        <dbReference type="ARBA" id="ARBA00022946"/>
    </source>
</evidence>
<dbReference type="GO" id="GO:0003899">
    <property type="term" value="F:DNA-directed RNA polymerase activity"/>
    <property type="evidence" value="ECO:0007669"/>
    <property type="project" value="UniProtKB-EC"/>
</dbReference>
<dbReference type="EMBL" id="KQ964249">
    <property type="protein sequence ID" value="KXJ92439.1"/>
    <property type="molecule type" value="Genomic_DNA"/>
</dbReference>
<dbReference type="GO" id="GO:0001018">
    <property type="term" value="F:mitochondrial promoter sequence-specific DNA binding"/>
    <property type="evidence" value="ECO:0007669"/>
    <property type="project" value="TreeGrafter"/>
</dbReference>
<evidence type="ECO:0000256" key="9">
    <source>
        <dbReference type="ARBA" id="ARBA00023163"/>
    </source>
</evidence>